<protein>
    <submittedName>
        <fullName evidence="1">Uncharacterized protein</fullName>
    </submittedName>
</protein>
<proteinExistence type="predicted"/>
<dbReference type="Proteomes" id="UP000292957">
    <property type="component" value="Unassembled WGS sequence"/>
</dbReference>
<evidence type="ECO:0000313" key="1">
    <source>
        <dbReference type="EMBL" id="TBU29295.1"/>
    </source>
</evidence>
<sequence length="67" mass="7036">MIVSRSTSILSMHANAISCGGEDGEYRSPSALAQLYTGHAFPCLADHVHNGPPSPHPKGGVWHPLCA</sequence>
<organism evidence="1">
    <name type="scientific">Dichomitus squalens</name>
    <dbReference type="NCBI Taxonomy" id="114155"/>
    <lineage>
        <taxon>Eukaryota</taxon>
        <taxon>Fungi</taxon>
        <taxon>Dikarya</taxon>
        <taxon>Basidiomycota</taxon>
        <taxon>Agaricomycotina</taxon>
        <taxon>Agaricomycetes</taxon>
        <taxon>Polyporales</taxon>
        <taxon>Polyporaceae</taxon>
        <taxon>Dichomitus</taxon>
    </lineage>
</organism>
<accession>A0A4Q9MP56</accession>
<gene>
    <name evidence="1" type="ORF">BD311DRAFT_661473</name>
</gene>
<dbReference type="AlphaFoldDB" id="A0A4Q9MP56"/>
<reference evidence="1" key="1">
    <citation type="submission" date="2019-01" db="EMBL/GenBank/DDBJ databases">
        <title>Draft genome sequences of three monokaryotic isolates of the white-rot basidiomycete fungus Dichomitus squalens.</title>
        <authorList>
            <consortium name="DOE Joint Genome Institute"/>
            <person name="Lopez S.C."/>
            <person name="Andreopoulos B."/>
            <person name="Pangilinan J."/>
            <person name="Lipzen A."/>
            <person name="Riley R."/>
            <person name="Ahrendt S."/>
            <person name="Ng V."/>
            <person name="Barry K."/>
            <person name="Daum C."/>
            <person name="Grigoriev I.V."/>
            <person name="Hilden K.S."/>
            <person name="Makela M.R."/>
            <person name="de Vries R.P."/>
        </authorList>
    </citation>
    <scope>NUCLEOTIDE SEQUENCE [LARGE SCALE GENOMIC DNA]</scope>
    <source>
        <strain evidence="1">OM18370.1</strain>
    </source>
</reference>
<dbReference type="EMBL" id="ML143414">
    <property type="protein sequence ID" value="TBU29295.1"/>
    <property type="molecule type" value="Genomic_DNA"/>
</dbReference>
<name>A0A4Q9MP56_9APHY</name>